<protein>
    <submittedName>
        <fullName evidence="2">Uncharacterized protein</fullName>
    </submittedName>
</protein>
<sequence length="599" mass="66836">MARSQNSHNPMQPNAESPQPSGQPELRTFHPNQHASSSNHVQLGAEQLQPLGQPEHCTFHPNQHTSTTRIFSPLSSSSTVQSQASASTPAQNIHQRNMFFFQNGINSCTPSPRPHLEMPTSQNAYQPAQQQMSPSTGHSSLLNNANQHMYQPSRLRPGTPHGQSGRGLFQPRHHPYAASQSRPSQYPSSHNLQATLPVLSPGDMSSSPSRSDTPAQTYLPAASQIQTPNSQDFLRYLQEFQQTQGSRNTSQPEDQIRSQAMLPGSTMYNPAQLHVRHVSQSSSVGTSPSSVSQVQSPAQSYGRVQLPTPSTPHIPLSSKPIPKNLTHVSPCLSLQTPMPSQSKTQPPVQGIPQAPQQPSNLTPSRPPPTLKQPSPPRIWCPDLRTATYPSLPLQAQPEEESNHPHQKTLVGKTQERALANIRPHAFIDHLTMDHNACFKPKVARVFDMLFMQALLFYKDNVFLVSPKELQTPCWEPPQSIWHACDLHRPEAVSPVQVEHHIYKALNLFSDLQPDEVVYCVNHGRHDSAVNLVRNNSELTYGWSVSLSFDFKNETYASRFRKISPNLNVVPFSENKIKDLNMDPVWKAKVLEIFKLRKKS</sequence>
<dbReference type="EMBL" id="JAHFXF010000624">
    <property type="protein sequence ID" value="KAG9684650.1"/>
    <property type="molecule type" value="Genomic_DNA"/>
</dbReference>
<dbReference type="Proteomes" id="UP000779574">
    <property type="component" value="Unassembled WGS sequence"/>
</dbReference>
<evidence type="ECO:0000313" key="2">
    <source>
        <dbReference type="EMBL" id="KAG9684650.1"/>
    </source>
</evidence>
<dbReference type="AlphaFoldDB" id="A0A9P8J4R3"/>
<feature type="compositionally biased region" description="Polar residues" evidence="1">
    <location>
        <begin position="30"/>
        <end position="41"/>
    </location>
</feature>
<reference evidence="2" key="1">
    <citation type="journal article" date="2021" name="J Fungi (Basel)">
        <title>Virulence traits and population genomics of the black yeast Aureobasidium melanogenum.</title>
        <authorList>
            <person name="Cernosa A."/>
            <person name="Sun X."/>
            <person name="Gostincar C."/>
            <person name="Fang C."/>
            <person name="Gunde-Cimerman N."/>
            <person name="Song Z."/>
        </authorList>
    </citation>
    <scope>NUCLEOTIDE SEQUENCE</scope>
    <source>
        <strain evidence="2">EXF-9911</strain>
    </source>
</reference>
<feature type="non-terminal residue" evidence="2">
    <location>
        <position position="599"/>
    </location>
</feature>
<gene>
    <name evidence="2" type="ORF">KCU76_g12274</name>
</gene>
<evidence type="ECO:0000313" key="3">
    <source>
        <dbReference type="Proteomes" id="UP000779574"/>
    </source>
</evidence>
<feature type="compositionally biased region" description="Low complexity" evidence="1">
    <location>
        <begin position="200"/>
        <end position="212"/>
    </location>
</feature>
<name>A0A9P8J4R3_AURME</name>
<reference evidence="2" key="2">
    <citation type="submission" date="2021-08" db="EMBL/GenBank/DDBJ databases">
        <authorList>
            <person name="Gostincar C."/>
            <person name="Sun X."/>
            <person name="Song Z."/>
            <person name="Gunde-Cimerman N."/>
        </authorList>
    </citation>
    <scope>NUCLEOTIDE SEQUENCE</scope>
    <source>
        <strain evidence="2">EXF-9911</strain>
    </source>
</reference>
<feature type="compositionally biased region" description="Polar residues" evidence="1">
    <location>
        <begin position="60"/>
        <end position="70"/>
    </location>
</feature>
<feature type="region of interest" description="Disordered" evidence="1">
    <location>
        <begin position="276"/>
        <end position="381"/>
    </location>
</feature>
<organism evidence="2 3">
    <name type="scientific">Aureobasidium melanogenum</name>
    <name type="common">Aureobasidium pullulans var. melanogenum</name>
    <dbReference type="NCBI Taxonomy" id="46634"/>
    <lineage>
        <taxon>Eukaryota</taxon>
        <taxon>Fungi</taxon>
        <taxon>Dikarya</taxon>
        <taxon>Ascomycota</taxon>
        <taxon>Pezizomycotina</taxon>
        <taxon>Dothideomycetes</taxon>
        <taxon>Dothideomycetidae</taxon>
        <taxon>Dothideales</taxon>
        <taxon>Saccotheciaceae</taxon>
        <taxon>Aureobasidium</taxon>
    </lineage>
</organism>
<evidence type="ECO:0000256" key="1">
    <source>
        <dbReference type="SAM" id="MobiDB-lite"/>
    </source>
</evidence>
<feature type="compositionally biased region" description="Polar residues" evidence="1">
    <location>
        <begin position="119"/>
        <end position="150"/>
    </location>
</feature>
<dbReference type="OrthoDB" id="3906271at2759"/>
<feature type="region of interest" description="Disordered" evidence="1">
    <location>
        <begin position="107"/>
        <end position="215"/>
    </location>
</feature>
<feature type="compositionally biased region" description="Low complexity" evidence="1">
    <location>
        <begin position="72"/>
        <end position="85"/>
    </location>
</feature>
<feature type="region of interest" description="Disordered" evidence="1">
    <location>
        <begin position="1"/>
        <end position="85"/>
    </location>
</feature>
<feature type="compositionally biased region" description="Polar residues" evidence="1">
    <location>
        <begin position="332"/>
        <end position="347"/>
    </location>
</feature>
<accession>A0A9P8J4R3</accession>
<feature type="compositionally biased region" description="Polar residues" evidence="1">
    <location>
        <begin position="354"/>
        <end position="363"/>
    </location>
</feature>
<feature type="compositionally biased region" description="Pro residues" evidence="1">
    <location>
        <begin position="364"/>
        <end position="378"/>
    </location>
</feature>
<comment type="caution">
    <text evidence="2">The sequence shown here is derived from an EMBL/GenBank/DDBJ whole genome shotgun (WGS) entry which is preliminary data.</text>
</comment>
<proteinExistence type="predicted"/>
<feature type="compositionally biased region" description="Polar residues" evidence="1">
    <location>
        <begin position="178"/>
        <end position="194"/>
    </location>
</feature>
<feature type="compositionally biased region" description="Polar residues" evidence="1">
    <location>
        <begin position="1"/>
        <end position="22"/>
    </location>
</feature>
<feature type="compositionally biased region" description="Low complexity" evidence="1">
    <location>
        <begin position="278"/>
        <end position="300"/>
    </location>
</feature>